<proteinExistence type="predicted"/>
<dbReference type="Proteomes" id="UP000828390">
    <property type="component" value="Unassembled WGS sequence"/>
</dbReference>
<organism evidence="1 2">
    <name type="scientific">Dreissena polymorpha</name>
    <name type="common">Zebra mussel</name>
    <name type="synonym">Mytilus polymorpha</name>
    <dbReference type="NCBI Taxonomy" id="45954"/>
    <lineage>
        <taxon>Eukaryota</taxon>
        <taxon>Metazoa</taxon>
        <taxon>Spiralia</taxon>
        <taxon>Lophotrochozoa</taxon>
        <taxon>Mollusca</taxon>
        <taxon>Bivalvia</taxon>
        <taxon>Autobranchia</taxon>
        <taxon>Heteroconchia</taxon>
        <taxon>Euheterodonta</taxon>
        <taxon>Imparidentia</taxon>
        <taxon>Neoheterodontei</taxon>
        <taxon>Myida</taxon>
        <taxon>Dreissenoidea</taxon>
        <taxon>Dreissenidae</taxon>
        <taxon>Dreissena</taxon>
    </lineage>
</organism>
<comment type="caution">
    <text evidence="1">The sequence shown here is derived from an EMBL/GenBank/DDBJ whole genome shotgun (WGS) entry which is preliminary data.</text>
</comment>
<evidence type="ECO:0000313" key="1">
    <source>
        <dbReference type="EMBL" id="KAH3723986.1"/>
    </source>
</evidence>
<dbReference type="EMBL" id="JAIWYP010000012">
    <property type="protein sequence ID" value="KAH3723986.1"/>
    <property type="molecule type" value="Genomic_DNA"/>
</dbReference>
<gene>
    <name evidence="1" type="ORF">DPMN_049784</name>
</gene>
<reference evidence="1" key="1">
    <citation type="journal article" date="2019" name="bioRxiv">
        <title>The Genome of the Zebra Mussel, Dreissena polymorpha: A Resource for Invasive Species Research.</title>
        <authorList>
            <person name="McCartney M.A."/>
            <person name="Auch B."/>
            <person name="Kono T."/>
            <person name="Mallez S."/>
            <person name="Zhang Y."/>
            <person name="Obille A."/>
            <person name="Becker A."/>
            <person name="Abrahante J.E."/>
            <person name="Garbe J."/>
            <person name="Badalamenti J.P."/>
            <person name="Herman A."/>
            <person name="Mangelson H."/>
            <person name="Liachko I."/>
            <person name="Sullivan S."/>
            <person name="Sone E.D."/>
            <person name="Koren S."/>
            <person name="Silverstein K.A.T."/>
            <person name="Beckman K.B."/>
            <person name="Gohl D.M."/>
        </authorList>
    </citation>
    <scope>NUCLEOTIDE SEQUENCE</scope>
    <source>
        <strain evidence="1">Duluth1</strain>
        <tissue evidence="1">Whole animal</tissue>
    </source>
</reference>
<protein>
    <submittedName>
        <fullName evidence="1">Uncharacterized protein</fullName>
    </submittedName>
</protein>
<keyword evidence="2" id="KW-1185">Reference proteome</keyword>
<evidence type="ECO:0000313" key="2">
    <source>
        <dbReference type="Proteomes" id="UP000828390"/>
    </source>
</evidence>
<dbReference type="AlphaFoldDB" id="A0A9D4HMF6"/>
<reference evidence="1" key="2">
    <citation type="submission" date="2020-11" db="EMBL/GenBank/DDBJ databases">
        <authorList>
            <person name="McCartney M.A."/>
            <person name="Auch B."/>
            <person name="Kono T."/>
            <person name="Mallez S."/>
            <person name="Becker A."/>
            <person name="Gohl D.M."/>
            <person name="Silverstein K.A.T."/>
            <person name="Koren S."/>
            <person name="Bechman K.B."/>
            <person name="Herman A."/>
            <person name="Abrahante J.E."/>
            <person name="Garbe J."/>
        </authorList>
    </citation>
    <scope>NUCLEOTIDE SEQUENCE</scope>
    <source>
        <strain evidence="1">Duluth1</strain>
        <tissue evidence="1">Whole animal</tissue>
    </source>
</reference>
<accession>A0A9D4HMF6</accession>
<name>A0A9D4HMF6_DREPO</name>
<sequence>MGTTIPCAPQPPGGKDTLAFVRVGSATVGGRSAGRSTTSAAGLSVIYPMRKQRCEIIRRRPSSRSGYRTLAEQLPHCDPLRLIPSTVYTHL</sequence>